<dbReference type="Proteomes" id="UP000546244">
    <property type="component" value="Unassembled WGS sequence"/>
</dbReference>
<dbReference type="InterPro" id="IPR052942">
    <property type="entry name" value="LPS_cholinephosphotransferase"/>
</dbReference>
<name>A0A7X0XNL7_9LIST</name>
<dbReference type="EMBL" id="JAARUV010000001">
    <property type="protein sequence ID" value="MBC1777215.1"/>
    <property type="molecule type" value="Genomic_DNA"/>
</dbReference>
<dbReference type="AlphaFoldDB" id="A0A7X0XNL7"/>
<dbReference type="EMBL" id="JAARMV010000002">
    <property type="protein sequence ID" value="MBC2371889.1"/>
    <property type="molecule type" value="Genomic_DNA"/>
</dbReference>
<evidence type="ECO:0000313" key="5">
    <source>
        <dbReference type="Proteomes" id="UP000547643"/>
    </source>
</evidence>
<dbReference type="InterPro" id="IPR007074">
    <property type="entry name" value="LicD/FKTN/FKRP_NTP_transf"/>
</dbReference>
<evidence type="ECO:0000313" key="2">
    <source>
        <dbReference type="EMBL" id="MBC1777215.1"/>
    </source>
</evidence>
<dbReference type="PANTHER" id="PTHR43404:SF2">
    <property type="entry name" value="LIPOPOLYSACCHARIDE CHOLINEPHOSPHOTRANSFERASE LICD"/>
    <property type="match status" value="1"/>
</dbReference>
<dbReference type="Proteomes" id="UP000547643">
    <property type="component" value="Unassembled WGS sequence"/>
</dbReference>
<dbReference type="Pfam" id="PF04991">
    <property type="entry name" value="LicD"/>
    <property type="match status" value="1"/>
</dbReference>
<evidence type="ECO:0000313" key="3">
    <source>
        <dbReference type="EMBL" id="MBC2371889.1"/>
    </source>
</evidence>
<dbReference type="PANTHER" id="PTHR43404">
    <property type="entry name" value="LIPOPOLYSACCHARIDE CHOLINEPHOSPHOTRANSFERASE LICD"/>
    <property type="match status" value="1"/>
</dbReference>
<protein>
    <submittedName>
        <fullName evidence="2">LicD family protein</fullName>
    </submittedName>
</protein>
<comment type="caution">
    <text evidence="2">The sequence shown here is derived from an EMBL/GenBank/DDBJ whole genome shotgun (WGS) entry which is preliminary data.</text>
</comment>
<organism evidence="2 5">
    <name type="scientific">Listeria booriae</name>
    <dbReference type="NCBI Taxonomy" id="1552123"/>
    <lineage>
        <taxon>Bacteria</taxon>
        <taxon>Bacillati</taxon>
        <taxon>Bacillota</taxon>
        <taxon>Bacilli</taxon>
        <taxon>Bacillales</taxon>
        <taxon>Listeriaceae</taxon>
        <taxon>Listeria</taxon>
    </lineage>
</organism>
<evidence type="ECO:0000313" key="4">
    <source>
        <dbReference type="Proteomes" id="UP000546244"/>
    </source>
</evidence>
<accession>A0A7X0XNL7</accession>
<dbReference type="GO" id="GO:0009100">
    <property type="term" value="P:glycoprotein metabolic process"/>
    <property type="evidence" value="ECO:0007669"/>
    <property type="project" value="UniProtKB-ARBA"/>
</dbReference>
<dbReference type="RefSeq" id="WP_185494204.1">
    <property type="nucleotide sequence ID" value="NZ_JAARMV010000002.1"/>
</dbReference>
<gene>
    <name evidence="3" type="ORF">HBP98_07765</name>
    <name evidence="2" type="ORF">HCA46_00085</name>
</gene>
<evidence type="ECO:0000259" key="1">
    <source>
        <dbReference type="Pfam" id="PF04991"/>
    </source>
</evidence>
<reference evidence="4 5" key="1">
    <citation type="submission" date="2020-03" db="EMBL/GenBank/DDBJ databases">
        <title>Soil Listeria distribution.</title>
        <authorList>
            <person name="Liao J."/>
            <person name="Wiedmann M."/>
        </authorList>
    </citation>
    <scope>NUCLEOTIDE SEQUENCE [LARGE SCALE GENOMIC DNA]</scope>
    <source>
        <strain evidence="2 5">FSL L7-1017</strain>
        <strain evidence="3 4">FSL L7-1850</strain>
    </source>
</reference>
<feature type="domain" description="LicD/FKTN/FKRP nucleotidyltransferase" evidence="1">
    <location>
        <begin position="29"/>
        <end position="230"/>
    </location>
</feature>
<sequence length="266" mass="31515">MSIFVEKKHEIDNIRQQQLEILNNVVSICEKHDLAYFLEGGTLAGAIMHNGFGPYDDDIDISMPRKDFEKFITICQDELLPNNYLDYYTTNANFSLTFAKVKNTTINYPEKNRPSHIYSHVFIDIFPLDEIRYKKGIPVHIILSLNDIMKHIIFTRNSSKNKTKIKQLYMQLLKLIKTEHLFKIYYFLFTREQNSGFLTNHGGRRKKQRLQIIKKESYFPAQKIRFMERDYSSPAFPEYIILTFGTKYMKNYSNKQGLSHIDIERL</sequence>
<proteinExistence type="predicted"/>